<protein>
    <submittedName>
        <fullName evidence="2">50S ribosomal protein L7</fullName>
    </submittedName>
</protein>
<proteinExistence type="predicted"/>
<comment type="caution">
    <text evidence="2">The sequence shown here is derived from an EMBL/GenBank/DDBJ whole genome shotgun (WGS) entry which is preliminary data.</text>
</comment>
<evidence type="ECO:0000313" key="2">
    <source>
        <dbReference type="EMBL" id="HIR51375.1"/>
    </source>
</evidence>
<keyword evidence="2" id="KW-0687">Ribonucleoprotein</keyword>
<name>A0A9D1DIU1_9FIRM</name>
<keyword evidence="2" id="KW-0689">Ribosomal protein</keyword>
<dbReference type="AlphaFoldDB" id="A0A9D1DIU1"/>
<dbReference type="GO" id="GO:0005840">
    <property type="term" value="C:ribosome"/>
    <property type="evidence" value="ECO:0007669"/>
    <property type="project" value="UniProtKB-KW"/>
</dbReference>
<reference evidence="2" key="2">
    <citation type="journal article" date="2021" name="PeerJ">
        <title>Extensive microbial diversity within the chicken gut microbiome revealed by metagenomics and culture.</title>
        <authorList>
            <person name="Gilroy R."/>
            <person name="Ravi A."/>
            <person name="Getino M."/>
            <person name="Pursley I."/>
            <person name="Horton D.L."/>
            <person name="Alikhan N.F."/>
            <person name="Baker D."/>
            <person name="Gharbi K."/>
            <person name="Hall N."/>
            <person name="Watson M."/>
            <person name="Adriaenssens E.M."/>
            <person name="Foster-Nyarko E."/>
            <person name="Jarju S."/>
            <person name="Secka A."/>
            <person name="Antonio M."/>
            <person name="Oren A."/>
            <person name="Chaudhuri R.R."/>
            <person name="La Ragione R."/>
            <person name="Hildebrand F."/>
            <person name="Pallen M.J."/>
        </authorList>
    </citation>
    <scope>NUCLEOTIDE SEQUENCE</scope>
    <source>
        <strain evidence="2">ChiBcec15-4380</strain>
    </source>
</reference>
<accession>A0A9D1DIU1</accession>
<dbReference type="Proteomes" id="UP000824239">
    <property type="component" value="Unassembled WGS sequence"/>
</dbReference>
<dbReference type="Gene3D" id="3.30.1330.30">
    <property type="match status" value="1"/>
</dbReference>
<feature type="compositionally biased region" description="Basic residues" evidence="1">
    <location>
        <begin position="137"/>
        <end position="147"/>
    </location>
</feature>
<evidence type="ECO:0000313" key="3">
    <source>
        <dbReference type="Proteomes" id="UP000824239"/>
    </source>
</evidence>
<organism evidence="2 3">
    <name type="scientific">Candidatus Avoscillospira avicola</name>
    <dbReference type="NCBI Taxonomy" id="2840706"/>
    <lineage>
        <taxon>Bacteria</taxon>
        <taxon>Bacillati</taxon>
        <taxon>Bacillota</taxon>
        <taxon>Clostridia</taxon>
        <taxon>Eubacteriales</taxon>
        <taxon>Oscillospiraceae</taxon>
        <taxon>Oscillospiraceae incertae sedis</taxon>
        <taxon>Candidatus Avoscillospira</taxon>
    </lineage>
</organism>
<reference evidence="2" key="1">
    <citation type="submission" date="2020-10" db="EMBL/GenBank/DDBJ databases">
        <authorList>
            <person name="Gilroy R."/>
        </authorList>
    </citation>
    <scope>NUCLEOTIDE SEQUENCE</scope>
    <source>
        <strain evidence="2">ChiBcec15-4380</strain>
    </source>
</reference>
<dbReference type="SUPFAM" id="SSF55315">
    <property type="entry name" value="L30e-like"/>
    <property type="match status" value="1"/>
</dbReference>
<gene>
    <name evidence="2" type="ORF">IAA53_08915</name>
</gene>
<dbReference type="EMBL" id="DVHE01000068">
    <property type="protein sequence ID" value="HIR51375.1"/>
    <property type="molecule type" value="Genomic_DNA"/>
</dbReference>
<evidence type="ECO:0000256" key="1">
    <source>
        <dbReference type="SAM" id="MobiDB-lite"/>
    </source>
</evidence>
<feature type="region of interest" description="Disordered" evidence="1">
    <location>
        <begin position="121"/>
        <end position="147"/>
    </location>
</feature>
<dbReference type="InterPro" id="IPR029064">
    <property type="entry name" value="Ribosomal_eL30-like_sf"/>
</dbReference>
<sequence length="147" mass="15800">MDNRQRALGYLGLARRGNRIALGEEPCGIACRGGHARLLLVAKDAGDHTFRRAKSFAQSGKPPVLTAPFTKEELGAAVGMRVCALAALTDAPLALAFVESLDQPEANGPILELLRTQTARVAQRRKEEKAHQTNLRHGGKKSGPARK</sequence>